<dbReference type="PRINTS" id="PR00120">
    <property type="entry name" value="HATPASE"/>
</dbReference>
<evidence type="ECO:0000256" key="1">
    <source>
        <dbReference type="ARBA" id="ARBA00004651"/>
    </source>
</evidence>
<keyword evidence="8 11" id="KW-1133">Transmembrane helix</keyword>
<evidence type="ECO:0000313" key="14">
    <source>
        <dbReference type="Proteomes" id="UP001596435"/>
    </source>
</evidence>
<dbReference type="InterPro" id="IPR006068">
    <property type="entry name" value="ATPase_P-typ_cation-transptr_C"/>
</dbReference>
<dbReference type="InterPro" id="IPR059000">
    <property type="entry name" value="ATPase_P-type_domA"/>
</dbReference>
<keyword evidence="4 11" id="KW-0812">Transmembrane</keyword>
<gene>
    <name evidence="13" type="ORF">ACFQMG_06145</name>
</gene>
<dbReference type="Pfam" id="PF00689">
    <property type="entry name" value="Cation_ATPase_C"/>
    <property type="match status" value="1"/>
</dbReference>
<dbReference type="InterPro" id="IPR044492">
    <property type="entry name" value="P_typ_ATPase_HD_dom"/>
</dbReference>
<dbReference type="InterPro" id="IPR018303">
    <property type="entry name" value="ATPase_P-typ_P_site"/>
</dbReference>
<evidence type="ECO:0000256" key="10">
    <source>
        <dbReference type="ARBA" id="ARBA00049360"/>
    </source>
</evidence>
<dbReference type="PANTHER" id="PTHR43294">
    <property type="entry name" value="SODIUM/POTASSIUM-TRANSPORTING ATPASE SUBUNIT ALPHA"/>
    <property type="match status" value="1"/>
</dbReference>
<comment type="caution">
    <text evidence="13">The sequence shown here is derived from an EMBL/GenBank/DDBJ whole genome shotgun (WGS) entry which is preliminary data.</text>
</comment>
<dbReference type="InterPro" id="IPR008250">
    <property type="entry name" value="ATPase_P-typ_transduc_dom_A_sf"/>
</dbReference>
<proteinExistence type="inferred from homology"/>
<dbReference type="PRINTS" id="PR00119">
    <property type="entry name" value="CATATPASE"/>
</dbReference>
<evidence type="ECO:0000256" key="6">
    <source>
        <dbReference type="ARBA" id="ARBA00022840"/>
    </source>
</evidence>
<protein>
    <submittedName>
        <fullName evidence="13">Cation-translocating P-type ATPase</fullName>
    </submittedName>
</protein>
<dbReference type="NCBIfam" id="TIGR01494">
    <property type="entry name" value="ATPase_P-type"/>
    <property type="match status" value="3"/>
</dbReference>
<feature type="transmembrane region" description="Helical" evidence="11">
    <location>
        <begin position="767"/>
        <end position="786"/>
    </location>
</feature>
<dbReference type="PANTHER" id="PTHR43294:SF21">
    <property type="entry name" value="CATION TRANSPORTING ATPASE"/>
    <property type="match status" value="1"/>
</dbReference>
<feature type="domain" description="Cation-transporting P-type ATPase N-terminal" evidence="12">
    <location>
        <begin position="9"/>
        <end position="83"/>
    </location>
</feature>
<evidence type="ECO:0000256" key="7">
    <source>
        <dbReference type="ARBA" id="ARBA00022967"/>
    </source>
</evidence>
<keyword evidence="5" id="KW-0547">Nucleotide-binding</keyword>
<dbReference type="SMART" id="SM00831">
    <property type="entry name" value="Cation_ATPase_N"/>
    <property type="match status" value="1"/>
</dbReference>
<evidence type="ECO:0000313" key="13">
    <source>
        <dbReference type="EMBL" id="MFC7179142.1"/>
    </source>
</evidence>
<dbReference type="RefSeq" id="WP_380230619.1">
    <property type="nucleotide sequence ID" value="NZ_JBHSVH010000002.1"/>
</dbReference>
<dbReference type="Pfam" id="PF13246">
    <property type="entry name" value="Cation_ATPase"/>
    <property type="match status" value="1"/>
</dbReference>
<dbReference type="Gene3D" id="2.70.150.10">
    <property type="entry name" value="Calcium-transporting ATPase, cytoplasmic transduction domain A"/>
    <property type="match status" value="1"/>
</dbReference>
<sequence>MSAGPGARPWYATPPEEVAAQLGVDPEVGLSAARAADLLAAHGPNALPEEKTEPGWLRFLDQYRSYMQIILVASAVVALAIKEWSTAILLIVLTLFNAVVGLRQEGKAESAMNALRSMMKTTARVRRNGVESEIPAEQLVVGDVVLITAGDTVPADGRIVRASALQIDESALTGESVPAAKEAGTLTGDRLGPGEQSTMAFMNTPVTHGSGLLVVTGTGAGTELGKISGMLSATEKEQTPLTRELNTLTLWIAAAAGATMVVMFVLGRSRGQAWDALFVSAVSLAIAAIPEALPTVTQVILSVGSLNLAKRNAIVKELPSVETLGFTSAINSDKTGTLTMNQMTVVEVLSPTDRYTVSGSGYGLEGRVHHAAGSSPGIEDAILPYLIASDAKLVDGTVVGDPTEGALLVLGHKAGLDIDATRERYPRLATLPFDPEYKLMATFTSTVDASGRPVVRCFVKGAAPAVTSRASTALAGGRTVPWDAELSGRADAASERMGGEGRRVMAAAERDLDPADFDPDGDLLALVTELRMTSLVGMVDPPRAESEEAVASAQAAHIRVRMVTGDDVTTGEAIARQLGIPGTAILGADFAALPEAERMARIDDIGVVGRVAPEHKVLLADTLKKKGEVVAMTGDGVNDAPAIKAADIGIAMGSGTDVAKNAGRMILSDDNFATIVYAVEEGRKLYDNLTKYIRFVLMLLVTFVLTFLGATVFNIAAGEPFTPPQVLWIHFVVNAPFGFALGFDLASPGLMRRTPRPRGESLLTKSVMVTVGLSGLAVTVALLLLITLGQHHFGDIRTGNSIAFTAFALCLIVAAYECRSERATALTPTTFDSRPMNLAALSEFVLAVLVTQMDAFRRMLGTTEITLGQFGWALLAPVALLVLWELGKLLARRTPPVAPGPGPSPGAPGR</sequence>
<dbReference type="InterPro" id="IPR050510">
    <property type="entry name" value="Cation_transp_ATPase_P-type"/>
</dbReference>
<dbReference type="SUPFAM" id="SSF81653">
    <property type="entry name" value="Calcium ATPase, transduction domain A"/>
    <property type="match status" value="1"/>
</dbReference>
<keyword evidence="3" id="KW-1003">Cell membrane</keyword>
<dbReference type="SFLD" id="SFLDF00027">
    <property type="entry name" value="p-type_atpase"/>
    <property type="match status" value="1"/>
</dbReference>
<dbReference type="InterPro" id="IPR023298">
    <property type="entry name" value="ATPase_P-typ_TM_dom_sf"/>
</dbReference>
<feature type="transmembrane region" description="Helical" evidence="11">
    <location>
        <begin position="248"/>
        <end position="266"/>
    </location>
</feature>
<feature type="transmembrane region" description="Helical" evidence="11">
    <location>
        <begin position="727"/>
        <end position="746"/>
    </location>
</feature>
<evidence type="ECO:0000256" key="4">
    <source>
        <dbReference type="ARBA" id="ARBA00022692"/>
    </source>
</evidence>
<dbReference type="InterPro" id="IPR023214">
    <property type="entry name" value="HAD_sf"/>
</dbReference>
<keyword evidence="14" id="KW-1185">Reference proteome</keyword>
<dbReference type="Proteomes" id="UP001596435">
    <property type="component" value="Unassembled WGS sequence"/>
</dbReference>
<dbReference type="InterPro" id="IPR004014">
    <property type="entry name" value="ATPase_P-typ_cation-transptr_N"/>
</dbReference>
<dbReference type="Gene3D" id="3.40.50.1000">
    <property type="entry name" value="HAD superfamily/HAD-like"/>
    <property type="match status" value="1"/>
</dbReference>
<keyword evidence="7" id="KW-1278">Translocase</keyword>
<dbReference type="SUPFAM" id="SSF56784">
    <property type="entry name" value="HAD-like"/>
    <property type="match status" value="1"/>
</dbReference>
<evidence type="ECO:0000256" key="8">
    <source>
        <dbReference type="ARBA" id="ARBA00022989"/>
    </source>
</evidence>
<dbReference type="Pfam" id="PF00690">
    <property type="entry name" value="Cation_ATPase_N"/>
    <property type="match status" value="1"/>
</dbReference>
<dbReference type="PROSITE" id="PS00154">
    <property type="entry name" value="ATPASE_E1_E2"/>
    <property type="match status" value="1"/>
</dbReference>
<reference evidence="14" key="1">
    <citation type="journal article" date="2019" name="Int. J. Syst. Evol. Microbiol.">
        <title>The Global Catalogue of Microorganisms (GCM) 10K type strain sequencing project: providing services to taxonomists for standard genome sequencing and annotation.</title>
        <authorList>
            <consortium name="The Broad Institute Genomics Platform"/>
            <consortium name="The Broad Institute Genome Sequencing Center for Infectious Disease"/>
            <person name="Wu L."/>
            <person name="Ma J."/>
        </authorList>
    </citation>
    <scope>NUCLEOTIDE SEQUENCE [LARGE SCALE GENOMIC DNA]</scope>
    <source>
        <strain evidence="14">CGMCC 1.12859</strain>
    </source>
</reference>
<comment type="catalytic activity">
    <reaction evidence="10">
        <text>ATP + H2O = ADP + phosphate + H(+)</text>
        <dbReference type="Rhea" id="RHEA:13065"/>
        <dbReference type="ChEBI" id="CHEBI:15377"/>
        <dbReference type="ChEBI" id="CHEBI:15378"/>
        <dbReference type="ChEBI" id="CHEBI:30616"/>
        <dbReference type="ChEBI" id="CHEBI:43474"/>
        <dbReference type="ChEBI" id="CHEBI:456216"/>
    </reaction>
</comment>
<dbReference type="SUPFAM" id="SSF81660">
    <property type="entry name" value="Metal cation-transporting ATPase, ATP-binding domain N"/>
    <property type="match status" value="1"/>
</dbReference>
<feature type="transmembrane region" description="Helical" evidence="11">
    <location>
        <begin position="798"/>
        <end position="816"/>
    </location>
</feature>
<comment type="similarity">
    <text evidence="2">Belongs to the cation transport ATPase (P-type) (TC 3.A.3) family. Type IIA subfamily.</text>
</comment>
<evidence type="ECO:0000256" key="5">
    <source>
        <dbReference type="ARBA" id="ARBA00022741"/>
    </source>
</evidence>
<feature type="transmembrane region" description="Helical" evidence="11">
    <location>
        <begin position="836"/>
        <end position="853"/>
    </location>
</feature>
<dbReference type="Gene3D" id="3.40.1110.10">
    <property type="entry name" value="Calcium-transporting ATPase, cytoplasmic domain N"/>
    <property type="match status" value="1"/>
</dbReference>
<dbReference type="SFLD" id="SFLDS00003">
    <property type="entry name" value="Haloacid_Dehalogenase"/>
    <property type="match status" value="1"/>
</dbReference>
<dbReference type="EMBL" id="JBHTAJ010000008">
    <property type="protein sequence ID" value="MFC7179142.1"/>
    <property type="molecule type" value="Genomic_DNA"/>
</dbReference>
<dbReference type="Pfam" id="PF08282">
    <property type="entry name" value="Hydrolase_3"/>
    <property type="match status" value="1"/>
</dbReference>
<evidence type="ECO:0000259" key="12">
    <source>
        <dbReference type="SMART" id="SM00831"/>
    </source>
</evidence>
<keyword evidence="6" id="KW-0067">ATP-binding</keyword>
<evidence type="ECO:0000256" key="11">
    <source>
        <dbReference type="SAM" id="Phobius"/>
    </source>
</evidence>
<dbReference type="Gene3D" id="1.20.1110.10">
    <property type="entry name" value="Calcium-transporting ATPase, transmembrane domain"/>
    <property type="match status" value="1"/>
</dbReference>
<evidence type="ECO:0000256" key="3">
    <source>
        <dbReference type="ARBA" id="ARBA00022475"/>
    </source>
</evidence>
<keyword evidence="9 11" id="KW-0472">Membrane</keyword>
<dbReference type="Pfam" id="PF00122">
    <property type="entry name" value="E1-E2_ATPase"/>
    <property type="match status" value="1"/>
</dbReference>
<evidence type="ECO:0000256" key="2">
    <source>
        <dbReference type="ARBA" id="ARBA00005675"/>
    </source>
</evidence>
<dbReference type="SUPFAM" id="SSF81665">
    <property type="entry name" value="Calcium ATPase, transmembrane domain M"/>
    <property type="match status" value="1"/>
</dbReference>
<evidence type="ECO:0000256" key="9">
    <source>
        <dbReference type="ARBA" id="ARBA00023136"/>
    </source>
</evidence>
<dbReference type="InterPro" id="IPR001757">
    <property type="entry name" value="P_typ_ATPase"/>
</dbReference>
<dbReference type="SFLD" id="SFLDG00002">
    <property type="entry name" value="C1.7:_P-type_atpase_like"/>
    <property type="match status" value="1"/>
</dbReference>
<accession>A0ABW2FSQ1</accession>
<organism evidence="13 14">
    <name type="scientific">Kitasatospora paranensis</name>
    <dbReference type="NCBI Taxonomy" id="258053"/>
    <lineage>
        <taxon>Bacteria</taxon>
        <taxon>Bacillati</taxon>
        <taxon>Actinomycetota</taxon>
        <taxon>Actinomycetes</taxon>
        <taxon>Kitasatosporales</taxon>
        <taxon>Streptomycetaceae</taxon>
        <taxon>Kitasatospora</taxon>
    </lineage>
</organism>
<feature type="transmembrane region" description="Helical" evidence="11">
    <location>
        <begin position="278"/>
        <end position="301"/>
    </location>
</feature>
<feature type="transmembrane region" description="Helical" evidence="11">
    <location>
        <begin position="692"/>
        <end position="715"/>
    </location>
</feature>
<feature type="transmembrane region" description="Helical" evidence="11">
    <location>
        <begin position="865"/>
        <end position="884"/>
    </location>
</feature>
<feature type="transmembrane region" description="Helical" evidence="11">
    <location>
        <begin position="65"/>
        <end position="81"/>
    </location>
</feature>
<dbReference type="InterPro" id="IPR036412">
    <property type="entry name" value="HAD-like_sf"/>
</dbReference>
<comment type="subcellular location">
    <subcellularLocation>
        <location evidence="1">Cell membrane</location>
        <topology evidence="1">Multi-pass membrane protein</topology>
    </subcellularLocation>
</comment>
<dbReference type="InterPro" id="IPR023299">
    <property type="entry name" value="ATPase_P-typ_cyto_dom_N"/>
</dbReference>
<name>A0ABW2FSQ1_9ACTN</name>